<protein>
    <submittedName>
        <fullName evidence="1">Uncharacterized protein</fullName>
    </submittedName>
</protein>
<dbReference type="RefSeq" id="WP_174583409.1">
    <property type="nucleotide sequence ID" value="NZ_CAJNOB010000029.1"/>
</dbReference>
<keyword evidence="2" id="KW-1185">Reference proteome</keyword>
<evidence type="ECO:0000313" key="2">
    <source>
        <dbReference type="Proteomes" id="UP000663859"/>
    </source>
</evidence>
<evidence type="ECO:0000313" key="1">
    <source>
        <dbReference type="EMBL" id="CAF0700330.1"/>
    </source>
</evidence>
<gene>
    <name evidence="1" type="ORF">MPNT_350014</name>
</gene>
<dbReference type="EMBL" id="CAJNOB010000029">
    <property type="protein sequence ID" value="CAF0700330.1"/>
    <property type="molecule type" value="Genomic_DNA"/>
</dbReference>
<dbReference type="AlphaFoldDB" id="A0A8J2BPV5"/>
<dbReference type="Proteomes" id="UP000663859">
    <property type="component" value="Unassembled WGS sequence"/>
</dbReference>
<proteinExistence type="predicted"/>
<sequence length="50" mass="5794">MVRYPSCTSYTVLEIGYLVLEIGYLVLEGSQRVYQIGDRAIERLKSVTYF</sequence>
<organism evidence="1 2">
    <name type="scientific">Candidatus Methylacidithermus pantelleriae</name>
    <dbReference type="NCBI Taxonomy" id="2744239"/>
    <lineage>
        <taxon>Bacteria</taxon>
        <taxon>Pseudomonadati</taxon>
        <taxon>Verrucomicrobiota</taxon>
        <taxon>Methylacidiphilae</taxon>
        <taxon>Methylacidiphilales</taxon>
        <taxon>Methylacidiphilaceae</taxon>
        <taxon>Candidatus Methylacidithermus</taxon>
    </lineage>
</organism>
<comment type="caution">
    <text evidence="1">The sequence shown here is derived from an EMBL/GenBank/DDBJ whole genome shotgun (WGS) entry which is preliminary data.</text>
</comment>
<accession>A0A8J2BPV5</accession>
<reference evidence="1" key="1">
    <citation type="submission" date="2021-02" db="EMBL/GenBank/DDBJ databases">
        <authorList>
            <person name="Cremers G."/>
            <person name="Picone N."/>
        </authorList>
    </citation>
    <scope>NUCLEOTIDE SEQUENCE</scope>
    <source>
        <strain evidence="1">PQ17</strain>
    </source>
</reference>
<name>A0A8J2BPV5_9BACT</name>